<evidence type="ECO:0000259" key="4">
    <source>
        <dbReference type="PROSITE" id="PS50002"/>
    </source>
</evidence>
<feature type="compositionally biased region" description="Polar residues" evidence="3">
    <location>
        <begin position="764"/>
        <end position="774"/>
    </location>
</feature>
<keyword evidence="1 2" id="KW-0728">SH3 domain</keyword>
<feature type="domain" description="SH3" evidence="4">
    <location>
        <begin position="819"/>
        <end position="880"/>
    </location>
</feature>
<evidence type="ECO:0000313" key="5">
    <source>
        <dbReference type="EMBL" id="RKP04176.1"/>
    </source>
</evidence>
<proteinExistence type="predicted"/>
<feature type="region of interest" description="Disordered" evidence="3">
    <location>
        <begin position="488"/>
        <end position="510"/>
    </location>
</feature>
<feature type="compositionally biased region" description="Low complexity" evidence="3">
    <location>
        <begin position="493"/>
        <end position="502"/>
    </location>
</feature>
<accession>A0A4P9XF28</accession>
<dbReference type="InterPro" id="IPR001452">
    <property type="entry name" value="SH3_domain"/>
</dbReference>
<dbReference type="SMART" id="SM00326">
    <property type="entry name" value="SH3"/>
    <property type="match status" value="4"/>
</dbReference>
<evidence type="ECO:0000256" key="1">
    <source>
        <dbReference type="ARBA" id="ARBA00022443"/>
    </source>
</evidence>
<dbReference type="Pfam" id="PF00611">
    <property type="entry name" value="FCH"/>
    <property type="match status" value="1"/>
</dbReference>
<dbReference type="Pfam" id="PF14604">
    <property type="entry name" value="SH3_9"/>
    <property type="match status" value="2"/>
</dbReference>
<dbReference type="AlphaFoldDB" id="A0A4P9XF28"/>
<organism evidence="5 6">
    <name type="scientific">Caulochytrium protostelioides</name>
    <dbReference type="NCBI Taxonomy" id="1555241"/>
    <lineage>
        <taxon>Eukaryota</taxon>
        <taxon>Fungi</taxon>
        <taxon>Fungi incertae sedis</taxon>
        <taxon>Chytridiomycota</taxon>
        <taxon>Chytridiomycota incertae sedis</taxon>
        <taxon>Chytridiomycetes</taxon>
        <taxon>Caulochytriales</taxon>
        <taxon>Caulochytriaceae</taxon>
        <taxon>Caulochytrium</taxon>
    </lineage>
</organism>
<reference evidence="6" key="1">
    <citation type="journal article" date="2018" name="Nat. Microbiol.">
        <title>Leveraging single-cell genomics to expand the fungal tree of life.</title>
        <authorList>
            <person name="Ahrendt S.R."/>
            <person name="Quandt C.A."/>
            <person name="Ciobanu D."/>
            <person name="Clum A."/>
            <person name="Salamov A."/>
            <person name="Andreopoulos B."/>
            <person name="Cheng J.F."/>
            <person name="Woyke T."/>
            <person name="Pelin A."/>
            <person name="Henrissat B."/>
            <person name="Reynolds N.K."/>
            <person name="Benny G.L."/>
            <person name="Smith M.E."/>
            <person name="James T.Y."/>
            <person name="Grigoriev I.V."/>
        </authorList>
    </citation>
    <scope>NUCLEOTIDE SEQUENCE [LARGE SCALE GENOMIC DNA]</scope>
    <source>
        <strain evidence="6">ATCC 52028</strain>
    </source>
</reference>
<dbReference type="EMBL" id="ML014113">
    <property type="protein sequence ID" value="RKP04176.1"/>
    <property type="molecule type" value="Genomic_DNA"/>
</dbReference>
<name>A0A4P9XF28_9FUNG</name>
<dbReference type="SUPFAM" id="SSF50044">
    <property type="entry name" value="SH3-domain"/>
    <property type="match status" value="4"/>
</dbReference>
<dbReference type="STRING" id="1555241.A0A4P9XF28"/>
<protein>
    <recommendedName>
        <fullName evidence="4">SH3 domain-containing protein</fullName>
    </recommendedName>
</protein>
<dbReference type="Gene3D" id="2.30.30.40">
    <property type="entry name" value="SH3 Domains"/>
    <property type="match status" value="4"/>
</dbReference>
<feature type="region of interest" description="Disordered" evidence="3">
    <location>
        <begin position="742"/>
        <end position="776"/>
    </location>
</feature>
<evidence type="ECO:0000256" key="2">
    <source>
        <dbReference type="PROSITE-ProRule" id="PRU00192"/>
    </source>
</evidence>
<dbReference type="CDD" id="cd00174">
    <property type="entry name" value="SH3"/>
    <property type="match status" value="3"/>
</dbReference>
<dbReference type="Proteomes" id="UP000274922">
    <property type="component" value="Unassembled WGS sequence"/>
</dbReference>
<feature type="compositionally biased region" description="Low complexity" evidence="3">
    <location>
        <begin position="587"/>
        <end position="597"/>
    </location>
</feature>
<feature type="region of interest" description="Disordered" evidence="3">
    <location>
        <begin position="574"/>
        <end position="597"/>
    </location>
</feature>
<dbReference type="Pfam" id="PF00018">
    <property type="entry name" value="SH3_1"/>
    <property type="match status" value="1"/>
</dbReference>
<gene>
    <name evidence="5" type="ORF">CXG81DRAFT_23282</name>
</gene>
<evidence type="ECO:0000313" key="6">
    <source>
        <dbReference type="Proteomes" id="UP000274922"/>
    </source>
</evidence>
<evidence type="ECO:0000256" key="3">
    <source>
        <dbReference type="SAM" id="MobiDB-lite"/>
    </source>
</evidence>
<dbReference type="OrthoDB" id="8783038at2759"/>
<keyword evidence="6" id="KW-1185">Reference proteome</keyword>
<dbReference type="PANTHER" id="PTHR15735:SF21">
    <property type="entry name" value="PROTEIN NERVOUS WRECK"/>
    <property type="match status" value="1"/>
</dbReference>
<feature type="compositionally biased region" description="Pro residues" evidence="3">
    <location>
        <begin position="574"/>
        <end position="586"/>
    </location>
</feature>
<dbReference type="PROSITE" id="PS50002">
    <property type="entry name" value="SH3"/>
    <property type="match status" value="4"/>
</dbReference>
<feature type="region of interest" description="Disordered" evidence="3">
    <location>
        <begin position="393"/>
        <end position="413"/>
    </location>
</feature>
<dbReference type="InterPro" id="IPR036028">
    <property type="entry name" value="SH3-like_dom_sf"/>
</dbReference>
<dbReference type="SUPFAM" id="SSF103657">
    <property type="entry name" value="BAR/IMD domain-like"/>
    <property type="match status" value="1"/>
</dbReference>
<dbReference type="InterPro" id="IPR027267">
    <property type="entry name" value="AH/BAR_dom_sf"/>
</dbReference>
<feature type="domain" description="SH3" evidence="4">
    <location>
        <begin position="598"/>
        <end position="662"/>
    </location>
</feature>
<sequence>MAGDDFATFIKNLKADHAIQLQRIQSRADSELEIFDHVREFLKKRIELDSDHAKRLDALVKDRLGKKIKHASRQSSSKSLSLDQMAGANPRWAADEQVYPTVVAYHRVLVNTEAQAGLQQKSAAQLQTQAADVIKDFNTQRRALLKKHLAYAAQVQGTLHSAYDELVRLKSLYVKTAKDEVALRKRYDELAAGRPALGAKLRNLITMDKNDEKAARAQSKWKMAGKKVAHTRNDYLVHLAGVNALQTHYYTEILPQLCAKAAGGFVPVFERLFTLLSAVDAELARILQTNSADLRDATARAAGAIDPLRFGAEYDAAFRDPGVYAVELAGDDDATAQLVVDDVARITLGQAMALRQTERQQLARDLQEREAQLRAARPSAVPTWQALQDYVPPPETGAVPPAAGDDPAAGAGSGGRILAVADDVVETENTIDWLRSQLVRLDALLAVLAQAGVTPIYDAGGTDQAANAATHANLRASYLQPGDTADTRRASLVSNGSNGSAAAPPPPPPAFGTAVATFTYAKLRDDEINIEEGDELQLLEPFDASADWILARNLISQARGLAPVSYLRHVPAAAPPPPRAASPPVAPRRASTAASAPAPATTVTALYDYAATDPSELTLAPGDVIRVTDAPENHADAWWEGQLVASGHTGLFPVVFTRGWEAVYAHLGGARHASSPAASASASAASSAPSSAATTPVIRSRTSLYGESAAAHEAPRAGPSAALAGIMGAAPVTHMRASLRPVGDTASATTSAAGTGTGLRKPSIGSTPFASSAGGSTGLLPLRQRASQTSLSLAAAAAAGSPAPSAPVSQATSAASLHAAPETALALYDYAAQCEGELSLTKGERVTVTSRATGSEAWWEGRGRHGRGQFPAAYVQVQDPAAAAAATLFAHTGPAPSPPTVRVTGTGLPPGVKYEVEALYPYDASDPQDLSFAAGARIYVLEEIDGWYRGRLVSSGPSAAPTTGLLPANYTKRV</sequence>
<dbReference type="PRINTS" id="PR00452">
    <property type="entry name" value="SH3DOMAIN"/>
</dbReference>
<dbReference type="GO" id="GO:0030833">
    <property type="term" value="P:regulation of actin filament polymerization"/>
    <property type="evidence" value="ECO:0007669"/>
    <property type="project" value="TreeGrafter"/>
</dbReference>
<feature type="compositionally biased region" description="Low complexity" evidence="3">
    <location>
        <begin position="745"/>
        <end position="754"/>
    </location>
</feature>
<dbReference type="GO" id="GO:0030864">
    <property type="term" value="C:cortical actin cytoskeleton"/>
    <property type="evidence" value="ECO:0007669"/>
    <property type="project" value="UniProtKB-ARBA"/>
</dbReference>
<dbReference type="InterPro" id="IPR001060">
    <property type="entry name" value="FCH_dom"/>
</dbReference>
<feature type="domain" description="SH3" evidence="4">
    <location>
        <begin position="509"/>
        <end position="572"/>
    </location>
</feature>
<dbReference type="PANTHER" id="PTHR15735">
    <property type="entry name" value="FCH AND DOUBLE SH3 DOMAINS PROTEIN"/>
    <property type="match status" value="1"/>
</dbReference>
<dbReference type="Gene3D" id="1.20.1270.60">
    <property type="entry name" value="Arfaptin homology (AH) domain/BAR domain"/>
    <property type="match status" value="1"/>
</dbReference>
<feature type="domain" description="SH3" evidence="4">
    <location>
        <begin position="911"/>
        <end position="974"/>
    </location>
</feature>
<feature type="compositionally biased region" description="Low complexity" evidence="3">
    <location>
        <begin position="397"/>
        <end position="410"/>
    </location>
</feature>
<dbReference type="GO" id="GO:0030036">
    <property type="term" value="P:actin cytoskeleton organization"/>
    <property type="evidence" value="ECO:0007669"/>
    <property type="project" value="UniProtKB-ARBA"/>
</dbReference>